<evidence type="ECO:0000313" key="1">
    <source>
        <dbReference type="EMBL" id="TFY53597.1"/>
    </source>
</evidence>
<gene>
    <name evidence="1" type="ORF">EVG20_g10043</name>
</gene>
<organism evidence="1 2">
    <name type="scientific">Dentipellis fragilis</name>
    <dbReference type="NCBI Taxonomy" id="205917"/>
    <lineage>
        <taxon>Eukaryota</taxon>
        <taxon>Fungi</taxon>
        <taxon>Dikarya</taxon>
        <taxon>Basidiomycota</taxon>
        <taxon>Agaricomycotina</taxon>
        <taxon>Agaricomycetes</taxon>
        <taxon>Russulales</taxon>
        <taxon>Hericiaceae</taxon>
        <taxon>Dentipellis</taxon>
    </lineage>
</organism>
<protein>
    <submittedName>
        <fullName evidence="1">Uncharacterized protein</fullName>
    </submittedName>
</protein>
<reference evidence="1 2" key="1">
    <citation type="submission" date="2019-02" db="EMBL/GenBank/DDBJ databases">
        <title>Genome sequencing of the rare red list fungi Dentipellis fragilis.</title>
        <authorList>
            <person name="Buettner E."/>
            <person name="Kellner H."/>
        </authorList>
    </citation>
    <scope>NUCLEOTIDE SEQUENCE [LARGE SCALE GENOMIC DNA]</scope>
    <source>
        <strain evidence="1 2">DSM 105465</strain>
    </source>
</reference>
<sequence>MHSSGMCTPPPSAVSRMHLSYHCRLLLTRPIAAIFRVQLPQCGHPIVAVLCLVHVSLSLPLTRMTMRRRLLHADASARLLLLRVPNWGCPPSCTYPTTAISRTHDQPLPSSITDTPHHRRLLCADASPLPPHLDIHPPP</sequence>
<dbReference type="EMBL" id="SEOQ01001131">
    <property type="protein sequence ID" value="TFY53597.1"/>
    <property type="molecule type" value="Genomic_DNA"/>
</dbReference>
<accession>A0A4Y9XW67</accession>
<dbReference type="AlphaFoldDB" id="A0A4Y9XW67"/>
<name>A0A4Y9XW67_9AGAM</name>
<evidence type="ECO:0000313" key="2">
    <source>
        <dbReference type="Proteomes" id="UP000298327"/>
    </source>
</evidence>
<comment type="caution">
    <text evidence="1">The sequence shown here is derived from an EMBL/GenBank/DDBJ whole genome shotgun (WGS) entry which is preliminary data.</text>
</comment>
<keyword evidence="2" id="KW-1185">Reference proteome</keyword>
<proteinExistence type="predicted"/>
<dbReference type="Proteomes" id="UP000298327">
    <property type="component" value="Unassembled WGS sequence"/>
</dbReference>